<dbReference type="InterPro" id="IPR036388">
    <property type="entry name" value="WH-like_DNA-bd_sf"/>
</dbReference>
<dbReference type="AlphaFoldDB" id="A0A556B0U6"/>
<keyword evidence="3" id="KW-0238">DNA-binding</keyword>
<dbReference type="InterPro" id="IPR005119">
    <property type="entry name" value="LysR_subst-bd"/>
</dbReference>
<keyword evidence="7" id="KW-1185">Reference proteome</keyword>
<organism evidence="6 7">
    <name type="scientific">Verticiella sediminum</name>
    <dbReference type="NCBI Taxonomy" id="1247510"/>
    <lineage>
        <taxon>Bacteria</taxon>
        <taxon>Pseudomonadati</taxon>
        <taxon>Pseudomonadota</taxon>
        <taxon>Betaproteobacteria</taxon>
        <taxon>Burkholderiales</taxon>
        <taxon>Alcaligenaceae</taxon>
        <taxon>Verticiella</taxon>
    </lineage>
</organism>
<evidence type="ECO:0000259" key="5">
    <source>
        <dbReference type="PROSITE" id="PS50931"/>
    </source>
</evidence>
<name>A0A556B0U6_9BURK</name>
<dbReference type="Gene3D" id="3.40.190.10">
    <property type="entry name" value="Periplasmic binding protein-like II"/>
    <property type="match status" value="2"/>
</dbReference>
<dbReference type="Proteomes" id="UP000318405">
    <property type="component" value="Unassembled WGS sequence"/>
</dbReference>
<dbReference type="InterPro" id="IPR036390">
    <property type="entry name" value="WH_DNA-bd_sf"/>
</dbReference>
<proteinExistence type="inferred from homology"/>
<dbReference type="PROSITE" id="PS50931">
    <property type="entry name" value="HTH_LYSR"/>
    <property type="match status" value="1"/>
</dbReference>
<dbReference type="FunFam" id="1.10.10.10:FF:000001">
    <property type="entry name" value="LysR family transcriptional regulator"/>
    <property type="match status" value="1"/>
</dbReference>
<dbReference type="SUPFAM" id="SSF53850">
    <property type="entry name" value="Periplasmic binding protein-like II"/>
    <property type="match status" value="1"/>
</dbReference>
<evidence type="ECO:0000256" key="4">
    <source>
        <dbReference type="ARBA" id="ARBA00023163"/>
    </source>
</evidence>
<dbReference type="InterPro" id="IPR050176">
    <property type="entry name" value="LTTR"/>
</dbReference>
<protein>
    <submittedName>
        <fullName evidence="6">LysR family transcriptional regulator</fullName>
    </submittedName>
</protein>
<comment type="caution">
    <text evidence="6">The sequence shown here is derived from an EMBL/GenBank/DDBJ whole genome shotgun (WGS) entry which is preliminary data.</text>
</comment>
<sequence>MDKTDRLPDPELLQTFLAVADSRSFTAAARRLGTRQSTVSQQVSRLEAQLDCRLFMRDTHSVALTVQGATLIPFAREVLTASARLKSAFAGRTLRGLVRLGISEDFALSGLSAVLADFRARHAEVELALVIGLSGLLREQFDAGALDVIFAKKGRDDPRGQRVWREELAWVGPADVRPDPDQPVPLIMYPPPSITRAQALDALEAAGRAWKIVCTSSSLSGLRAAALAGLGFVPHSRRLLPAGLSVVPPAAGLPPLGDIEFVVLGRADADHPAHALMTALFESAGRLNAPPAR</sequence>
<dbReference type="InterPro" id="IPR000847">
    <property type="entry name" value="LysR_HTH_N"/>
</dbReference>
<accession>A0A556B0U6</accession>
<dbReference type="Pfam" id="PF03466">
    <property type="entry name" value="LysR_substrate"/>
    <property type="match status" value="1"/>
</dbReference>
<dbReference type="PRINTS" id="PR00039">
    <property type="entry name" value="HTHLYSR"/>
</dbReference>
<reference evidence="6 7" key="1">
    <citation type="submission" date="2019-07" db="EMBL/GenBank/DDBJ databases">
        <title>Qingshengfaniella alkalisoli gen. nov., sp. nov., isolated from saline soil.</title>
        <authorList>
            <person name="Xu L."/>
            <person name="Huang X.-X."/>
            <person name="Sun J.-Q."/>
        </authorList>
    </citation>
    <scope>NUCLEOTIDE SEQUENCE [LARGE SCALE GENOMIC DNA]</scope>
    <source>
        <strain evidence="6 7">DSM 27279</strain>
    </source>
</reference>
<evidence type="ECO:0000313" key="6">
    <source>
        <dbReference type="EMBL" id="TSH98806.1"/>
    </source>
</evidence>
<keyword evidence="2" id="KW-0805">Transcription regulation</keyword>
<dbReference type="Gene3D" id="1.10.10.10">
    <property type="entry name" value="Winged helix-like DNA-binding domain superfamily/Winged helix DNA-binding domain"/>
    <property type="match status" value="1"/>
</dbReference>
<dbReference type="OrthoDB" id="9789529at2"/>
<evidence type="ECO:0000313" key="7">
    <source>
        <dbReference type="Proteomes" id="UP000318405"/>
    </source>
</evidence>
<dbReference type="GO" id="GO:0003700">
    <property type="term" value="F:DNA-binding transcription factor activity"/>
    <property type="evidence" value="ECO:0007669"/>
    <property type="project" value="InterPro"/>
</dbReference>
<keyword evidence="4" id="KW-0804">Transcription</keyword>
<dbReference type="Pfam" id="PF00126">
    <property type="entry name" value="HTH_1"/>
    <property type="match status" value="1"/>
</dbReference>
<evidence type="ECO:0000256" key="2">
    <source>
        <dbReference type="ARBA" id="ARBA00023015"/>
    </source>
</evidence>
<dbReference type="GO" id="GO:0003677">
    <property type="term" value="F:DNA binding"/>
    <property type="evidence" value="ECO:0007669"/>
    <property type="project" value="UniProtKB-KW"/>
</dbReference>
<dbReference type="SUPFAM" id="SSF46785">
    <property type="entry name" value="Winged helix' DNA-binding domain"/>
    <property type="match status" value="1"/>
</dbReference>
<evidence type="ECO:0000256" key="3">
    <source>
        <dbReference type="ARBA" id="ARBA00023125"/>
    </source>
</evidence>
<gene>
    <name evidence="6" type="ORF">FOZ76_01430</name>
</gene>
<feature type="domain" description="HTH lysR-type" evidence="5">
    <location>
        <begin position="8"/>
        <end position="65"/>
    </location>
</feature>
<dbReference type="PANTHER" id="PTHR30579:SF7">
    <property type="entry name" value="HTH-TYPE TRANSCRIPTIONAL REGULATOR LRHA-RELATED"/>
    <property type="match status" value="1"/>
</dbReference>
<evidence type="ECO:0000256" key="1">
    <source>
        <dbReference type="ARBA" id="ARBA00009437"/>
    </source>
</evidence>
<dbReference type="RefSeq" id="WP_143946344.1">
    <property type="nucleotide sequence ID" value="NZ_BAABMB010000001.1"/>
</dbReference>
<comment type="similarity">
    <text evidence="1">Belongs to the LysR transcriptional regulatory family.</text>
</comment>
<dbReference type="PANTHER" id="PTHR30579">
    <property type="entry name" value="TRANSCRIPTIONAL REGULATOR"/>
    <property type="match status" value="1"/>
</dbReference>
<dbReference type="EMBL" id="VLTJ01000003">
    <property type="protein sequence ID" value="TSH98806.1"/>
    <property type="molecule type" value="Genomic_DNA"/>
</dbReference>